<dbReference type="OrthoDB" id="1110759at2759"/>
<evidence type="ECO:0000256" key="5">
    <source>
        <dbReference type="ARBA" id="ARBA00023125"/>
    </source>
</evidence>
<organism evidence="11 12">
    <name type="scientific">Diploscapter pachys</name>
    <dbReference type="NCBI Taxonomy" id="2018661"/>
    <lineage>
        <taxon>Eukaryota</taxon>
        <taxon>Metazoa</taxon>
        <taxon>Ecdysozoa</taxon>
        <taxon>Nematoda</taxon>
        <taxon>Chromadorea</taxon>
        <taxon>Rhabditida</taxon>
        <taxon>Rhabditina</taxon>
        <taxon>Rhabditomorpha</taxon>
        <taxon>Rhabditoidea</taxon>
        <taxon>Rhabditidae</taxon>
        <taxon>Diploscapter</taxon>
    </lineage>
</organism>
<evidence type="ECO:0000256" key="1">
    <source>
        <dbReference type="ARBA" id="ARBA00004123"/>
    </source>
</evidence>
<dbReference type="AlphaFoldDB" id="A0A2A2JEG3"/>
<keyword evidence="12" id="KW-1185">Reference proteome</keyword>
<dbReference type="Gene3D" id="1.10.10.10">
    <property type="entry name" value="Winged helix-like DNA-binding domain superfamily/Winged helix DNA-binding domain"/>
    <property type="match status" value="1"/>
</dbReference>
<keyword evidence="9" id="KW-1133">Transmembrane helix</keyword>
<dbReference type="PROSITE" id="PS51504">
    <property type="entry name" value="H15"/>
    <property type="match status" value="1"/>
</dbReference>
<dbReference type="CDD" id="cd00073">
    <property type="entry name" value="H15"/>
    <property type="match status" value="1"/>
</dbReference>
<dbReference type="PANTHER" id="PTHR11467:SF36">
    <property type="entry name" value="HISTONE 24-RELATED"/>
    <property type="match status" value="1"/>
</dbReference>
<evidence type="ECO:0000313" key="11">
    <source>
        <dbReference type="EMBL" id="PAV59969.1"/>
    </source>
</evidence>
<name>A0A2A2JEG3_9BILA</name>
<dbReference type="InterPro" id="IPR005819">
    <property type="entry name" value="H1/H5"/>
</dbReference>
<keyword evidence="3 7" id="KW-0158">Chromosome</keyword>
<evidence type="ECO:0000313" key="12">
    <source>
        <dbReference type="Proteomes" id="UP000218231"/>
    </source>
</evidence>
<protein>
    <recommendedName>
        <fullName evidence="10">H15 domain-containing protein</fullName>
    </recommendedName>
</protein>
<evidence type="ECO:0000256" key="8">
    <source>
        <dbReference type="SAM" id="MobiDB-lite"/>
    </source>
</evidence>
<dbReference type="InterPro" id="IPR036390">
    <property type="entry name" value="WH_DNA-bd_sf"/>
</dbReference>
<gene>
    <name evidence="11" type="ORF">WR25_18046</name>
</gene>
<dbReference type="SUPFAM" id="SSF46785">
    <property type="entry name" value="Winged helix' DNA-binding domain"/>
    <property type="match status" value="1"/>
</dbReference>
<feature type="compositionally biased region" description="Low complexity" evidence="8">
    <location>
        <begin position="177"/>
        <end position="216"/>
    </location>
</feature>
<feature type="region of interest" description="Disordered" evidence="8">
    <location>
        <begin position="157"/>
        <end position="281"/>
    </location>
</feature>
<accession>A0A2A2JEG3</accession>
<feature type="domain" description="H15" evidence="10">
    <location>
        <begin position="24"/>
        <end position="102"/>
    </location>
</feature>
<dbReference type="GO" id="GO:0000786">
    <property type="term" value="C:nucleosome"/>
    <property type="evidence" value="ECO:0007669"/>
    <property type="project" value="InterPro"/>
</dbReference>
<dbReference type="STRING" id="2018661.A0A2A2JEG3"/>
<evidence type="ECO:0000256" key="9">
    <source>
        <dbReference type="SAM" id="Phobius"/>
    </source>
</evidence>
<comment type="subcellular location">
    <subcellularLocation>
        <location evidence="2">Chromosome</location>
    </subcellularLocation>
    <subcellularLocation>
        <location evidence="1 7">Nucleus</location>
    </subcellularLocation>
</comment>
<dbReference type="PANTHER" id="PTHR11467">
    <property type="entry name" value="HISTONE H1"/>
    <property type="match status" value="1"/>
</dbReference>
<proteinExistence type="inferred from homology"/>
<evidence type="ECO:0000256" key="3">
    <source>
        <dbReference type="ARBA" id="ARBA00022454"/>
    </source>
</evidence>
<dbReference type="Pfam" id="PF00538">
    <property type="entry name" value="Linker_histone"/>
    <property type="match status" value="1"/>
</dbReference>
<keyword evidence="4" id="KW-0007">Acetylation</keyword>
<keyword evidence="5 7" id="KW-0238">DNA-binding</keyword>
<keyword evidence="6 7" id="KW-0539">Nucleus</keyword>
<evidence type="ECO:0000256" key="2">
    <source>
        <dbReference type="ARBA" id="ARBA00004286"/>
    </source>
</evidence>
<dbReference type="InterPro" id="IPR036388">
    <property type="entry name" value="WH-like_DNA-bd_sf"/>
</dbReference>
<comment type="similarity">
    <text evidence="7">Belongs to the histone H1/H5 family.</text>
</comment>
<dbReference type="InterPro" id="IPR005818">
    <property type="entry name" value="Histone_H1/H5_H15"/>
</dbReference>
<sequence>MAVTVVAQTKVKTPKPKSVKAAPSHPTYLKMIQEAIASIKDRKGASRQAIKAFITEKYMLDDNTGNFTRNLNNTLKKGVTDGTLKQVGYKNRHVGTRLKFSLFLVLVLTGGKLSSNFIIFQTSNMSSKIIFESLIAFQPYGNQGRFGLGEAAAKKKRATKAESSHSGSLDKKKKTKSAGSASSIPKAKSAPKTKTTGTTKKTAATKSTKSPAAKSTETTKKASAKAKTSTKTVKTAKENKGKKTAGDTQPSKKATTKAQPKAPAVSKKASSTKKPSTKTNA</sequence>
<dbReference type="PRINTS" id="PR00624">
    <property type="entry name" value="HISTONEH5"/>
</dbReference>
<feature type="compositionally biased region" description="Basic and acidic residues" evidence="8">
    <location>
        <begin position="235"/>
        <end position="245"/>
    </location>
</feature>
<dbReference type="GO" id="GO:0005634">
    <property type="term" value="C:nucleus"/>
    <property type="evidence" value="ECO:0007669"/>
    <property type="project" value="UniProtKB-SubCell"/>
</dbReference>
<feature type="compositionally biased region" description="Low complexity" evidence="8">
    <location>
        <begin position="252"/>
        <end position="281"/>
    </location>
</feature>
<evidence type="ECO:0000256" key="6">
    <source>
        <dbReference type="ARBA" id="ARBA00023242"/>
    </source>
</evidence>
<dbReference type="GO" id="GO:0030527">
    <property type="term" value="F:structural constituent of chromatin"/>
    <property type="evidence" value="ECO:0007669"/>
    <property type="project" value="InterPro"/>
</dbReference>
<feature type="transmembrane region" description="Helical" evidence="9">
    <location>
        <begin position="100"/>
        <end position="120"/>
    </location>
</feature>
<dbReference type="Proteomes" id="UP000218231">
    <property type="component" value="Unassembled WGS sequence"/>
</dbReference>
<dbReference type="GO" id="GO:0003690">
    <property type="term" value="F:double-stranded DNA binding"/>
    <property type="evidence" value="ECO:0007669"/>
    <property type="project" value="TreeGrafter"/>
</dbReference>
<evidence type="ECO:0000259" key="10">
    <source>
        <dbReference type="PROSITE" id="PS51504"/>
    </source>
</evidence>
<dbReference type="GO" id="GO:0030261">
    <property type="term" value="P:chromosome condensation"/>
    <property type="evidence" value="ECO:0007669"/>
    <property type="project" value="TreeGrafter"/>
</dbReference>
<dbReference type="GO" id="GO:0031492">
    <property type="term" value="F:nucleosomal DNA binding"/>
    <property type="evidence" value="ECO:0007669"/>
    <property type="project" value="TreeGrafter"/>
</dbReference>
<dbReference type="EMBL" id="LIAE01010490">
    <property type="protein sequence ID" value="PAV59969.1"/>
    <property type="molecule type" value="Genomic_DNA"/>
</dbReference>
<dbReference type="GO" id="GO:0006334">
    <property type="term" value="P:nucleosome assembly"/>
    <property type="evidence" value="ECO:0007669"/>
    <property type="project" value="InterPro"/>
</dbReference>
<keyword evidence="9" id="KW-0812">Transmembrane</keyword>
<reference evidence="11 12" key="1">
    <citation type="journal article" date="2017" name="Curr. Biol.">
        <title>Genome architecture and evolution of a unichromosomal asexual nematode.</title>
        <authorList>
            <person name="Fradin H."/>
            <person name="Zegar C."/>
            <person name="Gutwein M."/>
            <person name="Lucas J."/>
            <person name="Kovtun M."/>
            <person name="Corcoran D."/>
            <person name="Baugh L.R."/>
            <person name="Kiontke K."/>
            <person name="Gunsalus K."/>
            <person name="Fitch D.H."/>
            <person name="Piano F."/>
        </authorList>
    </citation>
    <scope>NUCLEOTIDE SEQUENCE [LARGE SCALE GENOMIC DNA]</scope>
    <source>
        <strain evidence="11">PF1309</strain>
    </source>
</reference>
<dbReference type="GO" id="GO:0045910">
    <property type="term" value="P:negative regulation of DNA recombination"/>
    <property type="evidence" value="ECO:0007669"/>
    <property type="project" value="TreeGrafter"/>
</dbReference>
<evidence type="ECO:0000256" key="4">
    <source>
        <dbReference type="ARBA" id="ARBA00022990"/>
    </source>
</evidence>
<comment type="caution">
    <text evidence="11">The sequence shown here is derived from an EMBL/GenBank/DDBJ whole genome shotgun (WGS) entry which is preliminary data.</text>
</comment>
<evidence type="ECO:0000256" key="7">
    <source>
        <dbReference type="RuleBase" id="RU003894"/>
    </source>
</evidence>
<keyword evidence="9" id="KW-0472">Membrane</keyword>
<dbReference type="SMART" id="SM00526">
    <property type="entry name" value="H15"/>
    <property type="match status" value="1"/>
</dbReference>